<comment type="function">
    <text evidence="9">Catalyzes the reversible conversion of 2-phosphoglycerate (2-PG) into phosphoenolpyruvate (PEP). It is essential for the degradation of carbohydrates via glycolysis.</text>
</comment>
<feature type="active site" description="Proton acceptor" evidence="9 10">
    <location>
        <position position="361"/>
    </location>
</feature>
<evidence type="ECO:0000256" key="2">
    <source>
        <dbReference type="ARBA" id="ARBA00009604"/>
    </source>
</evidence>
<evidence type="ECO:0000256" key="11">
    <source>
        <dbReference type="PIRSR" id="PIRSR001400-2"/>
    </source>
</evidence>
<dbReference type="SFLD" id="SFLDS00001">
    <property type="entry name" value="Enolase"/>
    <property type="match status" value="1"/>
</dbReference>
<dbReference type="NCBIfam" id="TIGR01060">
    <property type="entry name" value="eno"/>
    <property type="match status" value="1"/>
</dbReference>
<keyword evidence="9 12" id="KW-0479">Metal-binding</keyword>
<dbReference type="CDD" id="cd03313">
    <property type="entry name" value="enolase"/>
    <property type="match status" value="1"/>
</dbReference>
<reference evidence="17" key="1">
    <citation type="submission" date="2017-09" db="EMBL/GenBank/DDBJ databases">
        <title>Depth-based differentiation of microbial function through sediment-hosted aquifers and enrichment of novel symbionts in the deep terrestrial subsurface.</title>
        <authorList>
            <person name="Probst A.J."/>
            <person name="Ladd B."/>
            <person name="Jarett J.K."/>
            <person name="Geller-Mcgrath D.E."/>
            <person name="Sieber C.M.K."/>
            <person name="Emerson J.B."/>
            <person name="Anantharaman K."/>
            <person name="Thomas B.C."/>
            <person name="Malmstrom R."/>
            <person name="Stieglmeier M."/>
            <person name="Klingl A."/>
            <person name="Woyke T."/>
            <person name="Ryan C.M."/>
            <person name="Banfield J.F."/>
        </authorList>
    </citation>
    <scope>NUCLEOTIDE SEQUENCE [LARGE SCALE GENOMIC DNA]</scope>
</reference>
<evidence type="ECO:0000256" key="8">
    <source>
        <dbReference type="ARBA" id="ARBA00023239"/>
    </source>
</evidence>
<dbReference type="HAMAP" id="MF_00318">
    <property type="entry name" value="Enolase"/>
    <property type="match status" value="1"/>
</dbReference>
<feature type="binding site" evidence="9">
    <location>
        <position position="361"/>
    </location>
    <ligand>
        <name>(2R)-2-phosphoglycerate</name>
        <dbReference type="ChEBI" id="CHEBI:58289"/>
    </ligand>
</feature>
<comment type="cofactor">
    <cofactor evidence="9">
        <name>Mg(2+)</name>
        <dbReference type="ChEBI" id="CHEBI:18420"/>
    </cofactor>
    <text evidence="9">Binds a second Mg(2+) ion via substrate during catalysis.</text>
</comment>
<dbReference type="Pfam" id="PF03952">
    <property type="entry name" value="Enolase_N"/>
    <property type="match status" value="1"/>
</dbReference>
<evidence type="ECO:0000256" key="13">
    <source>
        <dbReference type="SAM" id="MobiDB-lite"/>
    </source>
</evidence>
<dbReference type="InterPro" id="IPR029017">
    <property type="entry name" value="Enolase-like_N"/>
</dbReference>
<dbReference type="PROSITE" id="PS00164">
    <property type="entry name" value="ENOLASE"/>
    <property type="match status" value="1"/>
</dbReference>
<evidence type="ECO:0000313" key="16">
    <source>
        <dbReference type="EMBL" id="PJB16549.1"/>
    </source>
</evidence>
<evidence type="ECO:0000256" key="10">
    <source>
        <dbReference type="PIRSR" id="PIRSR001400-1"/>
    </source>
</evidence>
<proteinExistence type="inferred from homology"/>
<comment type="catalytic activity">
    <reaction evidence="9">
        <text>(2R)-2-phosphoglycerate = phosphoenolpyruvate + H2O</text>
        <dbReference type="Rhea" id="RHEA:10164"/>
        <dbReference type="ChEBI" id="CHEBI:15377"/>
        <dbReference type="ChEBI" id="CHEBI:58289"/>
        <dbReference type="ChEBI" id="CHEBI:58702"/>
        <dbReference type="EC" id="4.2.1.11"/>
    </reaction>
</comment>
<dbReference type="GO" id="GO:0000015">
    <property type="term" value="C:phosphopyruvate hydratase complex"/>
    <property type="evidence" value="ECO:0007669"/>
    <property type="project" value="InterPro"/>
</dbReference>
<dbReference type="SUPFAM" id="SSF51604">
    <property type="entry name" value="Enolase C-terminal domain-like"/>
    <property type="match status" value="1"/>
</dbReference>
<dbReference type="InterPro" id="IPR020809">
    <property type="entry name" value="Enolase_CS"/>
</dbReference>
<feature type="binding site" evidence="9 12">
    <location>
        <position position="336"/>
    </location>
    <ligand>
        <name>Mg(2+)</name>
        <dbReference type="ChEBI" id="CHEBI:18420"/>
    </ligand>
</feature>
<accession>A0A2M8AG56</accession>
<dbReference type="PANTHER" id="PTHR11902:SF1">
    <property type="entry name" value="ENOLASE"/>
    <property type="match status" value="1"/>
</dbReference>
<dbReference type="GO" id="GO:0000287">
    <property type="term" value="F:magnesium ion binding"/>
    <property type="evidence" value="ECO:0007669"/>
    <property type="project" value="UniProtKB-UniRule"/>
</dbReference>
<comment type="caution">
    <text evidence="16">The sequence shown here is derived from an EMBL/GenBank/DDBJ whole genome shotgun (WGS) entry which is preliminary data.</text>
</comment>
<dbReference type="UniPathway" id="UPA00109">
    <property type="reaction ID" value="UER00187"/>
</dbReference>
<protein>
    <recommendedName>
        <fullName evidence="4 9">Enolase</fullName>
        <ecNumber evidence="3 9">4.2.1.11</ecNumber>
    </recommendedName>
    <alternativeName>
        <fullName evidence="9">2-phospho-D-glycerate hydro-lyase</fullName>
    </alternativeName>
    <alternativeName>
        <fullName evidence="9">2-phosphoglycerate dehydratase</fullName>
    </alternativeName>
</protein>
<feature type="active site" description="Proton donor" evidence="9 10">
    <location>
        <position position="227"/>
    </location>
</feature>
<keyword evidence="5 9" id="KW-0964">Secreted</keyword>
<feature type="binding site" evidence="9 12">
    <location>
        <position position="264"/>
    </location>
    <ligand>
        <name>Mg(2+)</name>
        <dbReference type="ChEBI" id="CHEBI:18420"/>
    </ligand>
</feature>
<dbReference type="Pfam" id="PF00113">
    <property type="entry name" value="Enolase_C"/>
    <property type="match status" value="1"/>
</dbReference>
<organism evidence="16 17">
    <name type="scientific">Candidatus Falkowbacteria bacterium CG_4_9_14_3_um_filter_38_19</name>
    <dbReference type="NCBI Taxonomy" id="1974559"/>
    <lineage>
        <taxon>Bacteria</taxon>
        <taxon>Candidatus Falkowiibacteriota</taxon>
    </lineage>
</organism>
<dbReference type="InterPro" id="IPR036849">
    <property type="entry name" value="Enolase-like_C_sf"/>
</dbReference>
<evidence type="ECO:0000256" key="4">
    <source>
        <dbReference type="ARBA" id="ARBA00017068"/>
    </source>
</evidence>
<feature type="domain" description="Enolase N-terminal" evidence="15">
    <location>
        <begin position="4"/>
        <end position="134"/>
    </location>
</feature>
<keyword evidence="8 9" id="KW-0456">Lyase</keyword>
<feature type="domain" description="Enolase C-terminal TIM barrel" evidence="14">
    <location>
        <begin position="144"/>
        <end position="440"/>
    </location>
</feature>
<comment type="similarity">
    <text evidence="2 9">Belongs to the enolase family.</text>
</comment>
<dbReference type="GO" id="GO:0005576">
    <property type="term" value="C:extracellular region"/>
    <property type="evidence" value="ECO:0007669"/>
    <property type="project" value="UniProtKB-SubCell"/>
</dbReference>
<evidence type="ECO:0000256" key="12">
    <source>
        <dbReference type="PIRSR" id="PIRSR001400-3"/>
    </source>
</evidence>
<dbReference type="Gene3D" id="3.20.20.120">
    <property type="entry name" value="Enolase-like C-terminal domain"/>
    <property type="match status" value="1"/>
</dbReference>
<dbReference type="InterPro" id="IPR000941">
    <property type="entry name" value="Enolase"/>
</dbReference>
<evidence type="ECO:0000256" key="5">
    <source>
        <dbReference type="ARBA" id="ARBA00022525"/>
    </source>
</evidence>
<feature type="binding site" evidence="11">
    <location>
        <position position="336"/>
    </location>
    <ligand>
        <name>substrate</name>
    </ligand>
</feature>
<keyword evidence="16" id="KW-0670">Pyruvate</keyword>
<evidence type="ECO:0000259" key="14">
    <source>
        <dbReference type="SMART" id="SM01192"/>
    </source>
</evidence>
<feature type="region of interest" description="Disordered" evidence="13">
    <location>
        <begin position="175"/>
        <end position="194"/>
    </location>
</feature>
<dbReference type="SFLD" id="SFLDF00002">
    <property type="entry name" value="enolase"/>
    <property type="match status" value="1"/>
</dbReference>
<keyword evidence="6 9" id="KW-0460">Magnesium</keyword>
<dbReference type="AlphaFoldDB" id="A0A2M8AG56"/>
<dbReference type="PANTHER" id="PTHR11902">
    <property type="entry name" value="ENOLASE"/>
    <property type="match status" value="1"/>
</dbReference>
<feature type="binding site" evidence="11">
    <location>
        <begin position="388"/>
        <end position="391"/>
    </location>
    <ligand>
        <name>substrate</name>
    </ligand>
</feature>
<dbReference type="FunFam" id="3.30.390.10:FF:000001">
    <property type="entry name" value="Enolase"/>
    <property type="match status" value="1"/>
</dbReference>
<evidence type="ECO:0000256" key="6">
    <source>
        <dbReference type="ARBA" id="ARBA00022842"/>
    </source>
</evidence>
<evidence type="ECO:0000313" key="17">
    <source>
        <dbReference type="Proteomes" id="UP000230611"/>
    </source>
</evidence>
<gene>
    <name evidence="9" type="primary">eno</name>
    <name evidence="16" type="ORF">CO116_02080</name>
</gene>
<evidence type="ECO:0000256" key="3">
    <source>
        <dbReference type="ARBA" id="ARBA00012058"/>
    </source>
</evidence>
<dbReference type="SFLD" id="SFLDG00178">
    <property type="entry name" value="enolase"/>
    <property type="match status" value="1"/>
</dbReference>
<dbReference type="PIRSF" id="PIRSF001400">
    <property type="entry name" value="Enolase"/>
    <property type="match status" value="1"/>
</dbReference>
<evidence type="ECO:0000256" key="7">
    <source>
        <dbReference type="ARBA" id="ARBA00023152"/>
    </source>
</evidence>
<comment type="cofactor">
    <cofactor evidence="12">
        <name>Mg(2+)</name>
        <dbReference type="ChEBI" id="CHEBI:18420"/>
    </cofactor>
    <text evidence="12">Mg(2+) is required for catalysis and for stabilizing the dimer.</text>
</comment>
<dbReference type="GO" id="GO:0004634">
    <property type="term" value="F:phosphopyruvate hydratase activity"/>
    <property type="evidence" value="ECO:0007669"/>
    <property type="project" value="UniProtKB-UniRule"/>
</dbReference>
<keyword evidence="9" id="KW-0963">Cytoplasm</keyword>
<feature type="binding site" evidence="9 12">
    <location>
        <position position="309"/>
    </location>
    <ligand>
        <name>Mg(2+)</name>
        <dbReference type="ChEBI" id="CHEBI:18420"/>
    </ligand>
</feature>
<feature type="binding site" evidence="9">
    <location>
        <position position="412"/>
    </location>
    <ligand>
        <name>(2R)-2-phosphoglycerate</name>
        <dbReference type="ChEBI" id="CHEBI:58289"/>
    </ligand>
</feature>
<comment type="pathway">
    <text evidence="1 9">Carbohydrate degradation; glycolysis; pyruvate from D-glyceraldehyde 3-phosphate: step 4/5.</text>
</comment>
<evidence type="ECO:0000256" key="9">
    <source>
        <dbReference type="HAMAP-Rule" id="MF_00318"/>
    </source>
</evidence>
<dbReference type="Proteomes" id="UP000230611">
    <property type="component" value="Unassembled WGS sequence"/>
</dbReference>
<keyword evidence="7 9" id="KW-0324">Glycolysis</keyword>
<comment type="subcellular location">
    <subcellularLocation>
        <location evidence="9">Cytoplasm</location>
    </subcellularLocation>
    <subcellularLocation>
        <location evidence="9">Secreted</location>
    </subcellularLocation>
    <subcellularLocation>
        <location evidence="9">Cell surface</location>
    </subcellularLocation>
    <text evidence="9">Fractions of enolase are present in both the cytoplasm and on the cell surface.</text>
</comment>
<dbReference type="GO" id="GO:0009986">
    <property type="term" value="C:cell surface"/>
    <property type="evidence" value="ECO:0007669"/>
    <property type="project" value="UniProtKB-SubCell"/>
</dbReference>
<dbReference type="PRINTS" id="PR00148">
    <property type="entry name" value="ENOLASE"/>
</dbReference>
<dbReference type="GO" id="GO:0006096">
    <property type="term" value="P:glycolytic process"/>
    <property type="evidence" value="ECO:0007669"/>
    <property type="project" value="UniProtKB-UniRule"/>
</dbReference>
<feature type="binding site" evidence="11">
    <location>
        <position position="412"/>
    </location>
    <ligand>
        <name>substrate</name>
    </ligand>
</feature>
<feature type="binding site" evidence="9">
    <location>
        <position position="390"/>
    </location>
    <ligand>
        <name>(2R)-2-phosphoglycerate</name>
        <dbReference type="ChEBI" id="CHEBI:58289"/>
    </ligand>
</feature>
<feature type="binding site" evidence="9">
    <location>
        <position position="391"/>
    </location>
    <ligand>
        <name>(2R)-2-phosphoglycerate</name>
        <dbReference type="ChEBI" id="CHEBI:58289"/>
    </ligand>
</feature>
<name>A0A2M8AG56_9BACT</name>
<dbReference type="SUPFAM" id="SSF54826">
    <property type="entry name" value="Enolase N-terminal domain-like"/>
    <property type="match status" value="1"/>
</dbReference>
<evidence type="ECO:0000256" key="1">
    <source>
        <dbReference type="ARBA" id="ARBA00005031"/>
    </source>
</evidence>
<feature type="binding site" evidence="9">
    <location>
        <position position="168"/>
    </location>
    <ligand>
        <name>(2R)-2-phosphoglycerate</name>
        <dbReference type="ChEBI" id="CHEBI:58289"/>
    </ligand>
</feature>
<dbReference type="InterPro" id="IPR020810">
    <property type="entry name" value="Enolase_C"/>
</dbReference>
<dbReference type="InterPro" id="IPR020811">
    <property type="entry name" value="Enolase_N"/>
</dbReference>
<sequence>MPKIKKITAREILDSRGNPTVETYIFLDDGGRAKASVPSGASTGVHEAVELRDGDFKRFGGLGVLNAVKNVEKKIAPELVGLEITDQAKIDDLMIKLDGTESKSKLGANAILSVSLACARAGALASGLELYEYINKSYKLRVMSYELPTPCFNIFNGGKHADTNLDFQEFMIIPLTPTPNPSPARPSQERGVERRDFAEKVRIGAEIFHTLGDVLKQAGFDTDVGNEGGYAPDIVSSIQAIELIMAAAAKAGYQGGKDFALGIDVGSSQLYNKADGKYIFKLDKAYFTSTSLVGLYQEWLKKYPIIYLEDGLAEDDWPGWHDLTKELGQEMLIVGDDLFATNAKRLRQGFKEQVANAILIKPNQVGTLTETINCVKLARQHNYKIIVSHRSGETNDDFIADLAVAVRADYIKAGSLSRGERLAKYNRLMEIEDLLMTNKK</sequence>
<feature type="binding site" evidence="11">
    <location>
        <position position="309"/>
    </location>
    <ligand>
        <name>substrate</name>
    </ligand>
</feature>
<feature type="binding site" evidence="11">
    <location>
        <position position="160"/>
    </location>
    <ligand>
        <name>substrate</name>
    </ligand>
</feature>
<dbReference type="SMART" id="SM01192">
    <property type="entry name" value="Enolase_C"/>
    <property type="match status" value="1"/>
</dbReference>
<evidence type="ECO:0000259" key="15">
    <source>
        <dbReference type="SMART" id="SM01193"/>
    </source>
</evidence>
<dbReference type="Gene3D" id="3.30.390.10">
    <property type="entry name" value="Enolase-like, N-terminal domain"/>
    <property type="match status" value="1"/>
</dbReference>
<dbReference type="SMART" id="SM01193">
    <property type="entry name" value="Enolase_N"/>
    <property type="match status" value="1"/>
</dbReference>
<dbReference type="EMBL" id="PFUO01000098">
    <property type="protein sequence ID" value="PJB16549.1"/>
    <property type="molecule type" value="Genomic_DNA"/>
</dbReference>
<dbReference type="EC" id="4.2.1.11" evidence="3 9"/>
<feature type="binding site" evidence="11">
    <location>
        <position position="169"/>
    </location>
    <ligand>
        <name>substrate</name>
    </ligand>
</feature>